<dbReference type="GeneID" id="26378543"/>
<accession>A0A0S2LNE8</accession>
<dbReference type="Gene3D" id="1.10.8.60">
    <property type="match status" value="1"/>
</dbReference>
<feature type="transmembrane region" description="Helical" evidence="2">
    <location>
        <begin position="50"/>
        <end position="68"/>
    </location>
</feature>
<gene>
    <name evidence="4" type="primary">ftsH</name>
</gene>
<dbReference type="PANTHER" id="PTHR23077">
    <property type="entry name" value="AAA-FAMILY ATPASE"/>
    <property type="match status" value="1"/>
</dbReference>
<evidence type="ECO:0000313" key="4">
    <source>
        <dbReference type="EMBL" id="ALO62855.1"/>
    </source>
</evidence>
<feature type="domain" description="ATPase AAA-type core" evidence="3">
    <location>
        <begin position="2383"/>
        <end position="2457"/>
    </location>
</feature>
<feature type="transmembrane region" description="Helical" evidence="2">
    <location>
        <begin position="2034"/>
        <end position="2052"/>
    </location>
</feature>
<reference evidence="4" key="1">
    <citation type="journal article" date="2015" name="BMC Evol. Biol.">
        <title>Chloroplast phylogenomic analysis of chlorophyte green algae identifies a novel lineage sister to the Sphaeropleales (Chlorophyceae).</title>
        <authorList>
            <person name="Lemieux C."/>
            <person name="Vincent A.T."/>
            <person name="Labarre A."/>
            <person name="Otis C."/>
            <person name="Turmel M."/>
        </authorList>
    </citation>
    <scope>NUCLEOTIDE SEQUENCE</scope>
</reference>
<keyword evidence="4" id="KW-0132">Cell division</keyword>
<keyword evidence="4" id="KW-0934">Plastid</keyword>
<dbReference type="InterPro" id="IPR003959">
    <property type="entry name" value="ATPase_AAA_core"/>
</dbReference>
<evidence type="ECO:0000256" key="2">
    <source>
        <dbReference type="SAM" id="Phobius"/>
    </source>
</evidence>
<feature type="transmembrane region" description="Helical" evidence="2">
    <location>
        <begin position="2064"/>
        <end position="2085"/>
    </location>
</feature>
<geneLocation type="chloroplast" evidence="4"/>
<feature type="region of interest" description="Disordered" evidence="1">
    <location>
        <begin position="1277"/>
        <end position="1298"/>
    </location>
</feature>
<keyword evidence="4" id="KW-0131">Cell cycle</keyword>
<keyword evidence="4" id="KW-0150">Chloroplast</keyword>
<dbReference type="GO" id="GO:0005524">
    <property type="term" value="F:ATP binding"/>
    <property type="evidence" value="ECO:0007669"/>
    <property type="project" value="InterPro"/>
</dbReference>
<dbReference type="PANTHER" id="PTHR23077:SF117">
    <property type="entry name" value="AAA+ ATPASE DOMAIN-CONTAINING PROTEIN"/>
    <property type="match status" value="1"/>
</dbReference>
<dbReference type="EMBL" id="KT625413">
    <property type="protein sequence ID" value="ALO62855.1"/>
    <property type="molecule type" value="Genomic_DNA"/>
</dbReference>
<dbReference type="GO" id="GO:0051301">
    <property type="term" value="P:cell division"/>
    <property type="evidence" value="ECO:0007669"/>
    <property type="project" value="UniProtKB-KW"/>
</dbReference>
<feature type="transmembrane region" description="Helical" evidence="2">
    <location>
        <begin position="130"/>
        <end position="147"/>
    </location>
</feature>
<dbReference type="InterPro" id="IPR027417">
    <property type="entry name" value="P-loop_NTPase"/>
</dbReference>
<dbReference type="InterPro" id="IPR050168">
    <property type="entry name" value="AAA_ATPase_domain"/>
</dbReference>
<name>A0A0S2LNE8_9CHLO</name>
<feature type="transmembrane region" description="Helical" evidence="2">
    <location>
        <begin position="1812"/>
        <end position="1834"/>
    </location>
</feature>
<feature type="compositionally biased region" description="Basic residues" evidence="1">
    <location>
        <begin position="1281"/>
        <end position="1298"/>
    </location>
</feature>
<evidence type="ECO:0000259" key="3">
    <source>
        <dbReference type="Pfam" id="PF00004"/>
    </source>
</evidence>
<organism evidence="4">
    <name type="scientific">Jenufa perforata</name>
    <dbReference type="NCBI Taxonomy" id="993091"/>
    <lineage>
        <taxon>Eukaryota</taxon>
        <taxon>Viridiplantae</taxon>
        <taxon>Chlorophyta</taxon>
        <taxon>core chlorophytes</taxon>
        <taxon>Chlorophyceae</taxon>
        <taxon>Jenufa</taxon>
    </lineage>
</organism>
<feature type="transmembrane region" description="Helical" evidence="2">
    <location>
        <begin position="1846"/>
        <end position="1864"/>
    </location>
</feature>
<sequence length="3303" mass="394894">MQQQTQTLRKRKRLKKKSQYLQFLFCSFLNWRYSIDSKWNLKTFFLKKQVFSFQLSHFFSLLFLIFGYKKFENKHQTNNLNSEQFSLNSQTNAQATSLNSRDKAKEIFLFWQYFKTNIDRKLETYNQKTIFSYWFLPMLGFISFQYIKSSFIKTKNSSNVSSLTNFRKIPSLKIQGVPSKPLNFDTEIDKLESFLAFSNFKKHEELLNSKEKFFSFPKKKKKGLQTNRLNLTSLLLNNKSSFTKFSNNEHQEKKNLEFERKQLRILTKKFFKELGICSSFFSLNKINNNLSQSTFNKFSENNDVLIQPKSLSYLNKNFFQTSSFFWNWYILDSSRNYYKNLSFFSSSSFFSKEKKQKRPLTTLWLNQKNSLFPETLAPLGFLKETKSSIIDTSKFYENKFDKNVYLEKKEIDNFFDLFSVFFNLKEKKKLNINKKELKTLIKKNPFYSYEKACFLWEMYLKNYSFESQQKLDYLKKINEDLRNVDKLISDNSVFNELDSLNSLNIFNKTRKFSKNLKNLDPNAQNCQIHELSPFFFTYKKNGEKQFFSRLKSNKQKSNHLFSSSLFLKNIIHLQNSNFRSYFFIKNKHKKYRKKKIENVSIRLASLNLKNHLINTLCFEILKHKNNRLNNSHSISQFQSFFLLKDLKTLKDKMTLFLFFEEKNAKKAFLSNMLFLKQLFLIKKPVKIFNSIGPQKNLLENKNLEQNLTSINKTKIIKYRFPILMSGYPEKFNDLFLSNRNKTQMDWTFFLKKPEKSENLYNLNKDIRKPKLSLLKKQELIKKINAKNTPFSSNFQIEIQKVQKLKRNSHRIKSIEKKMKTNYGNIKNNKLKTKNNFKKKFLFFDHTFFFSKKKKNKSIVFDSFKSKQPLSPFSSSFLKGFLYNWDKQKYSGKFLKTKKNFIVSYQSLKFVKSNFLISNFYLAQNLKLNSVFLKHQKQISFLNLLSEVKSTKMFSSFIRFLLNFLDKSYYLINNNQGYQRTFAFCFFSKEKNSTREKNFYINQNSQFEYEKNGKKKIKDSFGIVSKLRQFSNLIKTFFVNIFYTNVSEKIFVIFKRIKILVYRKILKNFIFISLNKENKKQTFFSLRSSKRPTEESKKEKQFKLKRKTKLIDENSSLFIVPLNKGLPKNLKKNFLLSSLEKRKYEKIFRTYLSSKSEYKVKKNESFLNQTNDFSKKKIVNSIKNRILHSSFKIEKRDKVNKKILLKLNNKVFFLKEEKIRNSLNFKQFKNKIFLKSKLKRLTVRLSPNEFLKKKHLLFFTDSYKNLLSSEEKSRLEKTKDFQKKRRLKKQKKETRRRKRRKRFYPRPFWLRFKTYQKFLQIRHFKLNIPFETKQQKSLQDSAVLTTYIQKKLKNFEKLKSKNLQPIKVDIYLFKKANRLKYYKKKTYLSSLNKNFFYEMKITQDILRKKIYRRNKQKWGHCVYETPKSEKIFLKKSKFLWSLPLLDSRNFYQLSNNLKNDFQRMSWKSYWLRHNLSRYCRRVNVTLENLQESFIQECFSKTLKSFLLNLLGFDISFVDRESDKYSYLNGNFRNQNFLTLNKLPLPISKIQFKNSIESKFLFINSSEYSQAVLFSEYQRILYNRMLESFKHIKQNLSGDGYLKTKFFHIGRKKFSFTERRKNFWQKFNNFVNLEVPTSAIQPSGYSTKLRGLWALNKTNLLTFKERNMIQSLWSSEKLREQNKSKRKSIFKKTFQDLKKILLNLNSQDLENFYFVKTQNKEQKLDVLGSFLLKEKKQPNAFQLKMELKKRNTFFLFLDEKKQKEQIQQEKFFYEPRFYRKRVSNYWWNTKIQKNFLTFSDCFIFSDFPYTESPIFLVSLWIGTFLIHLSLLCFLFLIPEIRSVVKFQILLFSKICLGLTLTLYYLSDEFKNRTLRVKVFIFKYLGFLKSNIWDKIFIHDSSFGNKIRKPFKSVSQLSLEKLNSIFIEKTFSTSNFSYIYSISKKNQRKNLSLMNIKSSLLFVKYNLKILINNKILKQKSSFLFFTSKKPKELFFSVFSFLFKKKKTKRKNKKFYLEYLKYLYSKVFYLLYIESGLVLVELEPLTLLITGSLIFIKKMIQVFRKCFFYFSLILVIIIDFIESIFIIIYKCLEKPAELLIEWMAQIFLIEWSSNRLLYVPETFDIQIWNSMYKTSRSLRIFSIPTSLLIRRVWSLQELFFKYIYKPDRDLIYRQKKGILFWDLWVDILLQIADKNNLNIPSLNTLKEEQQLFIKTLLQDENWEKYSTNMEKTNPLYSSQNLFSNFFFLKGKNKGKDLKIQKQFKGNNQFPLFLINKKKKAQKEIHKFNNFSLFKNSNIFVKSLRFLEENKEMNQHRNISLKNDSRWSFHQDWIYKGRETDLFLDIHPPKSLADISYLKSTQLTHQSIATFVCQIFSGIFSKQVAKNVLLIGPQGLGKRLFVEAMAGETEFRMITEHAHRYSIISKGVAVGMKLLRHVFESLSFSTPCFFLIEDIHLIGEKRPITLFDDENVTAFETPEEDEDESYEKEKVIFQFNHHSYYHFRKPSRGESSLLIPTNYYCFDLFLGVSAPKTRYKGPFHPLNMEFIQNQLNNQTEKQKSFANSDKFKIDNVSNKLVTHLQLPSRKFLSPPPTSPFTLLALKEQQKLQPQKVVKQIPWGGLSWDQMMRMPKTTYFVKTKVAMLAEIGRTQFMGKLEKITDLLILVDNVRSNRGFVVFGTTHIPYVLDPALRRPGRFDETISLPYIPNLLTRWQILKTSVSQFSKTLDCLDYAAICKNLHENQISDFLVRAKFSLSNNDKNFKSLRLTKEWLKNFDVSMNLSNLLETNRPIKPHVSFSSTQLCMRKFLTNSMNRETNNFFNIRNQQTLVLRNELNLNNNSFSDLNTSFKILLQNSPRNFLPFSIGSNKKEKIRNFSLDKKVAQSKYLSTILKRLAFYSFIPSGPSNVLSMTYFHVSKLLIYANILKDPTSFGLLLFSSNSLEFSHNTIAKILSCSSNDLSLEFLRLFAGKIGEFFVFSSTHKQKYKTSVMKKKNSQSLLSSADFFANGVYSFYGIDENWRSITNLAFSILQKRYFYSKNLIVSKLLRFDNCSSLEEVRSSPASFCNIPGKYYENFRKVEKDFNQKFSFSLSEKIDLIKKRNLTKKLYNKSIQELFLFPRQVQNFSFSRNNNETYEIGFNKSFYKSFNICNRELIPISSSTTRITSSNSYYRKRILERHRFSFVNNWWNGHLEEATSEAAFLSDVDWRYRFTESLGDIMIDFPDPEQYYNPRSRRWMLSSGSWADWNSFEKTLNEEISYHYINESFNKAFTFLENYREILDHLAYKLLKNGFLKEIDVLNIFNRFCILKK</sequence>
<keyword evidence="2" id="KW-0472">Membrane</keyword>
<dbReference type="GO" id="GO:0016887">
    <property type="term" value="F:ATP hydrolysis activity"/>
    <property type="evidence" value="ECO:0007669"/>
    <property type="project" value="InterPro"/>
</dbReference>
<dbReference type="RefSeq" id="YP_009184846.1">
    <property type="nucleotide sequence ID" value="NC_028581.1"/>
</dbReference>
<keyword evidence="2" id="KW-0812">Transmembrane</keyword>
<protein>
    <submittedName>
        <fullName evidence="4">Cell division protein</fullName>
    </submittedName>
</protein>
<evidence type="ECO:0000256" key="1">
    <source>
        <dbReference type="SAM" id="MobiDB-lite"/>
    </source>
</evidence>
<dbReference type="Pfam" id="PF00004">
    <property type="entry name" value="AAA"/>
    <property type="match status" value="1"/>
</dbReference>
<proteinExistence type="predicted"/>
<keyword evidence="2" id="KW-1133">Transmembrane helix</keyword>
<dbReference type="SUPFAM" id="SSF52540">
    <property type="entry name" value="P-loop containing nucleoside triphosphate hydrolases"/>
    <property type="match status" value="1"/>
</dbReference>
<dbReference type="Gene3D" id="3.40.50.300">
    <property type="entry name" value="P-loop containing nucleotide triphosphate hydrolases"/>
    <property type="match status" value="2"/>
</dbReference>